<name>A0A4Y2FX64_ARAVE</name>
<comment type="similarity">
    <text evidence="2">Belongs to the RNase H family.</text>
</comment>
<evidence type="ECO:0000313" key="9">
    <source>
        <dbReference type="EMBL" id="GBM44989.1"/>
    </source>
</evidence>
<keyword evidence="7" id="KW-0378">Hydrolase</keyword>
<dbReference type="PROSITE" id="PS50879">
    <property type="entry name" value="RNASE_H_1"/>
    <property type="match status" value="1"/>
</dbReference>
<dbReference type="GO" id="GO:0004523">
    <property type="term" value="F:RNA-DNA hybrid ribonuclease activity"/>
    <property type="evidence" value="ECO:0007669"/>
    <property type="project" value="UniProtKB-EC"/>
</dbReference>
<feature type="domain" description="RNase H type-1" evidence="8">
    <location>
        <begin position="122"/>
        <end position="250"/>
    </location>
</feature>
<evidence type="ECO:0000259" key="8">
    <source>
        <dbReference type="PROSITE" id="PS50879"/>
    </source>
</evidence>
<evidence type="ECO:0000256" key="1">
    <source>
        <dbReference type="ARBA" id="ARBA00000077"/>
    </source>
</evidence>
<evidence type="ECO:0000256" key="5">
    <source>
        <dbReference type="ARBA" id="ARBA00022723"/>
    </source>
</evidence>
<dbReference type="GO" id="GO:0046872">
    <property type="term" value="F:metal ion binding"/>
    <property type="evidence" value="ECO:0007669"/>
    <property type="project" value="UniProtKB-KW"/>
</dbReference>
<dbReference type="Pfam" id="PF00075">
    <property type="entry name" value="RNase_H"/>
    <property type="match status" value="1"/>
</dbReference>
<keyword evidence="4" id="KW-0540">Nuclease</keyword>
<dbReference type="SUPFAM" id="SSF53098">
    <property type="entry name" value="Ribonuclease H-like"/>
    <property type="match status" value="1"/>
</dbReference>
<comment type="caution">
    <text evidence="9">The sequence shown here is derived from an EMBL/GenBank/DDBJ whole genome shotgun (WGS) entry which is preliminary data.</text>
</comment>
<evidence type="ECO:0000256" key="6">
    <source>
        <dbReference type="ARBA" id="ARBA00022759"/>
    </source>
</evidence>
<dbReference type="EC" id="3.1.26.4" evidence="3"/>
<dbReference type="OrthoDB" id="411823at2759"/>
<dbReference type="GO" id="GO:0003676">
    <property type="term" value="F:nucleic acid binding"/>
    <property type="evidence" value="ECO:0007669"/>
    <property type="project" value="InterPro"/>
</dbReference>
<dbReference type="GO" id="GO:0043137">
    <property type="term" value="P:DNA replication, removal of RNA primer"/>
    <property type="evidence" value="ECO:0007669"/>
    <property type="project" value="TreeGrafter"/>
</dbReference>
<dbReference type="InterPro" id="IPR002156">
    <property type="entry name" value="RNaseH_domain"/>
</dbReference>
<comment type="catalytic activity">
    <reaction evidence="1">
        <text>Endonucleolytic cleavage to 5'-phosphomonoester.</text>
        <dbReference type="EC" id="3.1.26.4"/>
    </reaction>
</comment>
<dbReference type="InterPro" id="IPR012337">
    <property type="entry name" value="RNaseH-like_sf"/>
</dbReference>
<sequence length="272" mass="30223">MLYKTVIERMLAYGAAVWCLYRPVRIKRKLNTMKRPFLLTLRGAYRTTATSALQVILGIPPLYLQLHQEARVTAIRRLNISLPDTLTTLVPGEVEKGETGWAAHPAECPSEEQISLVDGGGITSGTRIYTDGSKTEKGVGAEFCVWSGQNIVYRWLAKLQDYNTVFQAELLALKHATDHATSLPHQTITILVDNQASVQAAANPRSINTTAREICKSLITNKHIHISWIKVHVGYDGNEEADRVAKETAESDRDPLSVKAPISFLKSVFKKK</sequence>
<evidence type="ECO:0000256" key="2">
    <source>
        <dbReference type="ARBA" id="ARBA00005300"/>
    </source>
</evidence>
<keyword evidence="6" id="KW-0255">Endonuclease</keyword>
<dbReference type="Gene3D" id="3.30.420.10">
    <property type="entry name" value="Ribonuclease H-like superfamily/Ribonuclease H"/>
    <property type="match status" value="1"/>
</dbReference>
<accession>A0A4Y2FX64</accession>
<dbReference type="InterPro" id="IPR036397">
    <property type="entry name" value="RNaseH_sf"/>
</dbReference>
<evidence type="ECO:0000313" key="10">
    <source>
        <dbReference type="Proteomes" id="UP000499080"/>
    </source>
</evidence>
<proteinExistence type="inferred from homology"/>
<dbReference type="AlphaFoldDB" id="A0A4Y2FX64"/>
<dbReference type="InterPro" id="IPR050092">
    <property type="entry name" value="RNase_H"/>
</dbReference>
<evidence type="ECO:0000256" key="4">
    <source>
        <dbReference type="ARBA" id="ARBA00022722"/>
    </source>
</evidence>
<dbReference type="PANTHER" id="PTHR10642:SF26">
    <property type="entry name" value="RIBONUCLEASE H1"/>
    <property type="match status" value="1"/>
</dbReference>
<protein>
    <recommendedName>
        <fullName evidence="3">ribonuclease H</fullName>
        <ecNumber evidence="3">3.1.26.4</ecNumber>
    </recommendedName>
</protein>
<keyword evidence="10" id="KW-1185">Reference proteome</keyword>
<dbReference type="EMBL" id="BGPR01001086">
    <property type="protein sequence ID" value="GBM44989.1"/>
    <property type="molecule type" value="Genomic_DNA"/>
</dbReference>
<dbReference type="Proteomes" id="UP000499080">
    <property type="component" value="Unassembled WGS sequence"/>
</dbReference>
<dbReference type="CDD" id="cd09276">
    <property type="entry name" value="Rnase_HI_RT_non_LTR"/>
    <property type="match status" value="1"/>
</dbReference>
<gene>
    <name evidence="9" type="ORF">AVEN_225739_1</name>
</gene>
<reference evidence="9 10" key="1">
    <citation type="journal article" date="2019" name="Sci. Rep.">
        <title>Orb-weaving spider Araneus ventricosus genome elucidates the spidroin gene catalogue.</title>
        <authorList>
            <person name="Kono N."/>
            <person name="Nakamura H."/>
            <person name="Ohtoshi R."/>
            <person name="Moran D.A.P."/>
            <person name="Shinohara A."/>
            <person name="Yoshida Y."/>
            <person name="Fujiwara M."/>
            <person name="Mori M."/>
            <person name="Tomita M."/>
            <person name="Arakawa K."/>
        </authorList>
    </citation>
    <scope>NUCLEOTIDE SEQUENCE [LARGE SCALE GENOMIC DNA]</scope>
</reference>
<evidence type="ECO:0000256" key="3">
    <source>
        <dbReference type="ARBA" id="ARBA00012180"/>
    </source>
</evidence>
<evidence type="ECO:0000256" key="7">
    <source>
        <dbReference type="ARBA" id="ARBA00022801"/>
    </source>
</evidence>
<dbReference type="PANTHER" id="PTHR10642">
    <property type="entry name" value="RIBONUCLEASE H1"/>
    <property type="match status" value="1"/>
</dbReference>
<organism evidence="9 10">
    <name type="scientific">Araneus ventricosus</name>
    <name type="common">Orbweaver spider</name>
    <name type="synonym">Epeira ventricosa</name>
    <dbReference type="NCBI Taxonomy" id="182803"/>
    <lineage>
        <taxon>Eukaryota</taxon>
        <taxon>Metazoa</taxon>
        <taxon>Ecdysozoa</taxon>
        <taxon>Arthropoda</taxon>
        <taxon>Chelicerata</taxon>
        <taxon>Arachnida</taxon>
        <taxon>Araneae</taxon>
        <taxon>Araneomorphae</taxon>
        <taxon>Entelegynae</taxon>
        <taxon>Araneoidea</taxon>
        <taxon>Araneidae</taxon>
        <taxon>Araneus</taxon>
    </lineage>
</organism>
<keyword evidence="5" id="KW-0479">Metal-binding</keyword>